<dbReference type="InterPro" id="IPR036249">
    <property type="entry name" value="Thioredoxin-like_sf"/>
</dbReference>
<dbReference type="InterPro" id="IPR017937">
    <property type="entry name" value="Thioredoxin_CS"/>
</dbReference>
<reference evidence="5 6" key="1">
    <citation type="submission" date="2016-08" db="EMBL/GenBank/DDBJ databases">
        <title>Characterization and recognition of Brachyspira hampsonii sp. nov., a novel intestinal spirochete that is pathogenic to pigs.</title>
        <authorList>
            <person name="Mirajkar N."/>
            <person name="La T."/>
            <person name="Phillips N."/>
            <person name="Hampson D."/>
            <person name="Gebhart C."/>
        </authorList>
    </citation>
    <scope>NUCLEOTIDE SEQUENCE [LARGE SCALE GENOMIC DNA]</scope>
    <source>
        <strain evidence="5 6">P280/1</strain>
    </source>
</reference>
<dbReference type="InterPro" id="IPR051099">
    <property type="entry name" value="AGR/TXD"/>
</dbReference>
<dbReference type="PANTHER" id="PTHR15337">
    <property type="entry name" value="ANTERIOR GRADIENT PROTEIN-RELATED"/>
    <property type="match status" value="1"/>
</dbReference>
<dbReference type="InterPro" id="IPR012336">
    <property type="entry name" value="Thioredoxin-like_fold"/>
</dbReference>
<dbReference type="Pfam" id="PF13174">
    <property type="entry name" value="TPR_6"/>
    <property type="match status" value="1"/>
</dbReference>
<accession>A0A1E5NEY4</accession>
<sequence length="275" mass="31486">MNKNTLIISIMIFISIVSCNKASAEIKWEKDLAAAMKKAKEKNMPIMIDVYTDWCTWCKELDKNTYSHKDVIDAAKKMVSIKLNPETSEEGAKIAQRYGVQGFPTILFISADGFILENVGGYVEGEKFVPYMKNAVEKLNKVNSVLANKEPTLEKLDLYMESGNETESQKIYDALIQKKAISKEKMPKYLLGFGLIKAQKKDYDNANKYFDDIIKNYPNSEEVYVAHYYKAVMMALAGEKDEPKKYLEKLLDDPKVPENMKVQYENLLSYINETN</sequence>
<dbReference type="Gene3D" id="3.40.30.10">
    <property type="entry name" value="Glutaredoxin"/>
    <property type="match status" value="1"/>
</dbReference>
<keyword evidence="3" id="KW-0802">TPR repeat</keyword>
<dbReference type="InterPro" id="IPR019734">
    <property type="entry name" value="TPR_rpt"/>
</dbReference>
<dbReference type="AlphaFoldDB" id="A0A1E5NEY4"/>
<name>A0A1E5NEY4_9SPIR</name>
<gene>
    <name evidence="5" type="ORF">BFL38_07685</name>
</gene>
<dbReference type="PROSITE" id="PS51257">
    <property type="entry name" value="PROKAR_LIPOPROTEIN"/>
    <property type="match status" value="1"/>
</dbReference>
<protein>
    <submittedName>
        <fullName evidence="5">Thiol:disulfide interchange protein</fullName>
    </submittedName>
</protein>
<dbReference type="PANTHER" id="PTHR15337:SF11">
    <property type="entry name" value="THIOREDOXIN DOMAIN-CONTAINING PROTEIN"/>
    <property type="match status" value="1"/>
</dbReference>
<dbReference type="RefSeq" id="WP_069726222.1">
    <property type="nucleotide sequence ID" value="NZ_MDCO01000009.1"/>
</dbReference>
<evidence type="ECO:0000259" key="4">
    <source>
        <dbReference type="PROSITE" id="PS51352"/>
    </source>
</evidence>
<dbReference type="PROSITE" id="PS00194">
    <property type="entry name" value="THIOREDOXIN_1"/>
    <property type="match status" value="1"/>
</dbReference>
<dbReference type="SUPFAM" id="SSF48452">
    <property type="entry name" value="TPR-like"/>
    <property type="match status" value="1"/>
</dbReference>
<comment type="caution">
    <text evidence="5">The sequence shown here is derived from an EMBL/GenBank/DDBJ whole genome shotgun (WGS) entry which is preliminary data.</text>
</comment>
<organism evidence="5 6">
    <name type="scientific">Brachyspira hampsonii</name>
    <dbReference type="NCBI Taxonomy" id="1287055"/>
    <lineage>
        <taxon>Bacteria</taxon>
        <taxon>Pseudomonadati</taxon>
        <taxon>Spirochaetota</taxon>
        <taxon>Spirochaetia</taxon>
        <taxon>Brachyspirales</taxon>
        <taxon>Brachyspiraceae</taxon>
        <taxon>Brachyspira</taxon>
    </lineage>
</organism>
<dbReference type="PROSITE" id="PS50005">
    <property type="entry name" value="TPR"/>
    <property type="match status" value="1"/>
</dbReference>
<dbReference type="InterPro" id="IPR013766">
    <property type="entry name" value="Thioredoxin_domain"/>
</dbReference>
<dbReference type="Gene3D" id="1.25.40.10">
    <property type="entry name" value="Tetratricopeptide repeat domain"/>
    <property type="match status" value="1"/>
</dbReference>
<dbReference type="GO" id="GO:0006950">
    <property type="term" value="P:response to stress"/>
    <property type="evidence" value="ECO:0007669"/>
    <property type="project" value="UniProtKB-ARBA"/>
</dbReference>
<keyword evidence="2" id="KW-0676">Redox-active center</keyword>
<proteinExistence type="predicted"/>
<evidence type="ECO:0000313" key="6">
    <source>
        <dbReference type="Proteomes" id="UP000095247"/>
    </source>
</evidence>
<dbReference type="SUPFAM" id="SSF52833">
    <property type="entry name" value="Thioredoxin-like"/>
    <property type="match status" value="1"/>
</dbReference>
<feature type="repeat" description="TPR" evidence="3">
    <location>
        <begin position="187"/>
        <end position="220"/>
    </location>
</feature>
<evidence type="ECO:0000256" key="2">
    <source>
        <dbReference type="ARBA" id="ARBA00023284"/>
    </source>
</evidence>
<feature type="domain" description="Thioredoxin" evidence="4">
    <location>
        <begin position="5"/>
        <end position="141"/>
    </location>
</feature>
<dbReference type="InterPro" id="IPR011990">
    <property type="entry name" value="TPR-like_helical_dom_sf"/>
</dbReference>
<keyword evidence="1" id="KW-0732">Signal</keyword>
<evidence type="ECO:0000256" key="1">
    <source>
        <dbReference type="ARBA" id="ARBA00022729"/>
    </source>
</evidence>
<dbReference type="PROSITE" id="PS51352">
    <property type="entry name" value="THIOREDOXIN_2"/>
    <property type="match status" value="1"/>
</dbReference>
<dbReference type="Proteomes" id="UP000095247">
    <property type="component" value="Unassembled WGS sequence"/>
</dbReference>
<dbReference type="Pfam" id="PF13098">
    <property type="entry name" value="Thioredoxin_2"/>
    <property type="match status" value="1"/>
</dbReference>
<dbReference type="EMBL" id="MDCO01000009">
    <property type="protein sequence ID" value="OEJ14714.1"/>
    <property type="molecule type" value="Genomic_DNA"/>
</dbReference>
<evidence type="ECO:0000256" key="3">
    <source>
        <dbReference type="PROSITE-ProRule" id="PRU00339"/>
    </source>
</evidence>
<evidence type="ECO:0000313" key="5">
    <source>
        <dbReference type="EMBL" id="OEJ14714.1"/>
    </source>
</evidence>